<feature type="chain" id="PRO_5022051385" evidence="1">
    <location>
        <begin position="24"/>
        <end position="153"/>
    </location>
</feature>
<accession>A0A544GM33</accession>
<comment type="caution">
    <text evidence="2">The sequence shown here is derived from an EMBL/GenBank/DDBJ whole genome shotgun (WGS) entry which is preliminary data.</text>
</comment>
<proteinExistence type="predicted"/>
<dbReference type="Proteomes" id="UP000319979">
    <property type="component" value="Unassembled WGS sequence"/>
</dbReference>
<organism evidence="2 3">
    <name type="scientific">Vibrio cholerae</name>
    <dbReference type="NCBI Taxonomy" id="666"/>
    <lineage>
        <taxon>Bacteria</taxon>
        <taxon>Pseudomonadati</taxon>
        <taxon>Pseudomonadota</taxon>
        <taxon>Gammaproteobacteria</taxon>
        <taxon>Vibrionales</taxon>
        <taxon>Vibrionaceae</taxon>
        <taxon>Vibrio</taxon>
    </lineage>
</organism>
<evidence type="ECO:0000256" key="1">
    <source>
        <dbReference type="SAM" id="SignalP"/>
    </source>
</evidence>
<protein>
    <submittedName>
        <fullName evidence="2">Uncharacterized protein</fullName>
    </submittedName>
</protein>
<feature type="signal peptide" evidence="1">
    <location>
        <begin position="1"/>
        <end position="23"/>
    </location>
</feature>
<keyword evidence="1" id="KW-0732">Signal</keyword>
<name>A0A544GM33_VIBCL</name>
<sequence>MVCCRHLGVIIVLWYAASQPVLACSYDGQFNNPFAESYPGSLDVALATREAIISKKINRPQKLSGVQGFARAKWWLSLLNRKWPAELDEISYIYLVDSQLWSQRQSGQFKIHVPAPDETQRVLLLSETALAALVENEISFEQANAMKIIIATE</sequence>
<evidence type="ECO:0000313" key="3">
    <source>
        <dbReference type="Proteomes" id="UP000319979"/>
    </source>
</evidence>
<gene>
    <name evidence="2" type="ORF">FLM02_11035</name>
</gene>
<dbReference type="EMBL" id="VIOS01000039">
    <property type="protein sequence ID" value="TQP13365.1"/>
    <property type="molecule type" value="Genomic_DNA"/>
</dbReference>
<dbReference type="RefSeq" id="WP_142564936.1">
    <property type="nucleotide sequence ID" value="NZ_JAJPEJ010000002.1"/>
</dbReference>
<evidence type="ECO:0000313" key="2">
    <source>
        <dbReference type="EMBL" id="TQP13365.1"/>
    </source>
</evidence>
<dbReference type="AlphaFoldDB" id="A0A544GM33"/>
<reference evidence="2 3" key="1">
    <citation type="submission" date="2019-07" db="EMBL/GenBank/DDBJ databases">
        <title>Phenotypic and genotypic antimicrobial resistance traits of Vibrio cholerae non-O1/non-O139 isolated from a large Austrian lake frequently associated with cases of infection.</title>
        <authorList>
            <person name="Lepuschitz S."/>
            <person name="Baron S."/>
            <person name="Larvor E."/>
            <person name="Granier S."/>
            <person name="Pretzer C."/>
            <person name="Mach R.L."/>
            <person name="Farnleitner A.H."/>
            <person name="Ruppitsch W."/>
            <person name="Pleininger S."/>
            <person name="Indra A."/>
            <person name="Kirschner A.K.T."/>
        </authorList>
    </citation>
    <scope>NUCLEOTIDE SEQUENCE [LARGE SCALE GENOMIC DNA]</scope>
    <source>
        <strain evidence="2 3">A12JL36W90</strain>
    </source>
</reference>